<dbReference type="PANTHER" id="PTHR22946:SF9">
    <property type="entry name" value="POLYKETIDE TRANSFERASE AF380"/>
    <property type="match status" value="1"/>
</dbReference>
<evidence type="ECO:0000256" key="2">
    <source>
        <dbReference type="ARBA" id="ARBA00022801"/>
    </source>
</evidence>
<dbReference type="GO" id="GO:0016787">
    <property type="term" value="F:hydrolase activity"/>
    <property type="evidence" value="ECO:0007669"/>
    <property type="project" value="UniProtKB-KW"/>
</dbReference>
<proteinExistence type="inferred from homology"/>
<keyword evidence="5" id="KW-1185">Reference proteome</keyword>
<comment type="caution">
    <text evidence="4">The sequence shown here is derived from an EMBL/GenBank/DDBJ whole genome shotgun (WGS) entry which is preliminary data.</text>
</comment>
<dbReference type="InterPro" id="IPR029058">
    <property type="entry name" value="AB_hydrolase_fold"/>
</dbReference>
<feature type="domain" description="Serine aminopeptidase S33" evidence="3">
    <location>
        <begin position="27"/>
        <end position="261"/>
    </location>
</feature>
<dbReference type="Gene3D" id="3.40.50.1820">
    <property type="entry name" value="alpha/beta hydrolase"/>
    <property type="match status" value="1"/>
</dbReference>
<name>A0ABU4VJJ1_9ACTN</name>
<reference evidence="4 5" key="1">
    <citation type="submission" date="2023-11" db="EMBL/GenBank/DDBJ databases">
        <authorList>
            <person name="Xu M."/>
            <person name="Jiang T."/>
        </authorList>
    </citation>
    <scope>NUCLEOTIDE SEQUENCE [LARGE SCALE GENOMIC DNA]</scope>
    <source>
        <strain evidence="4 5">SD</strain>
    </source>
</reference>
<protein>
    <submittedName>
        <fullName evidence="4">Alpha/beta fold hydrolase</fullName>
    </submittedName>
</protein>
<evidence type="ECO:0000313" key="5">
    <source>
        <dbReference type="Proteomes" id="UP001277761"/>
    </source>
</evidence>
<gene>
    <name evidence="4" type="ORF">SK069_05190</name>
</gene>
<accession>A0ABU4VJJ1</accession>
<dbReference type="RefSeq" id="WP_319953133.1">
    <property type="nucleotide sequence ID" value="NZ_JAXAVX010000002.1"/>
</dbReference>
<organism evidence="4 5">
    <name type="scientific">Patulibacter brassicae</name>
    <dbReference type="NCBI Taxonomy" id="1705717"/>
    <lineage>
        <taxon>Bacteria</taxon>
        <taxon>Bacillati</taxon>
        <taxon>Actinomycetota</taxon>
        <taxon>Thermoleophilia</taxon>
        <taxon>Solirubrobacterales</taxon>
        <taxon>Patulibacteraceae</taxon>
        <taxon>Patulibacter</taxon>
    </lineage>
</organism>
<dbReference type="InterPro" id="IPR050261">
    <property type="entry name" value="FrsA_esterase"/>
</dbReference>
<keyword evidence="2 4" id="KW-0378">Hydrolase</keyword>
<evidence type="ECO:0000313" key="4">
    <source>
        <dbReference type="EMBL" id="MDX8150980.1"/>
    </source>
</evidence>
<dbReference type="Pfam" id="PF12146">
    <property type="entry name" value="Hydrolase_4"/>
    <property type="match status" value="1"/>
</dbReference>
<dbReference type="InterPro" id="IPR022742">
    <property type="entry name" value="Hydrolase_4"/>
</dbReference>
<evidence type="ECO:0000256" key="1">
    <source>
        <dbReference type="ARBA" id="ARBA00008645"/>
    </source>
</evidence>
<dbReference type="EMBL" id="JAXAVX010000002">
    <property type="protein sequence ID" value="MDX8150980.1"/>
    <property type="molecule type" value="Genomic_DNA"/>
</dbReference>
<evidence type="ECO:0000259" key="3">
    <source>
        <dbReference type="Pfam" id="PF12146"/>
    </source>
</evidence>
<dbReference type="SUPFAM" id="SSF53474">
    <property type="entry name" value="alpha/beta-Hydrolases"/>
    <property type="match status" value="1"/>
</dbReference>
<comment type="similarity">
    <text evidence="1">Belongs to the AB hydrolase superfamily.</text>
</comment>
<dbReference type="PANTHER" id="PTHR22946">
    <property type="entry name" value="DIENELACTONE HYDROLASE DOMAIN-CONTAINING PROTEIN-RELATED"/>
    <property type="match status" value="1"/>
</dbReference>
<sequence length="289" mass="30811">MREDLTFTSGGVECAAWWYPAAGATTPAPCVVMAHGFSLTREDGLASYAEALQAAGAHVLVFDHRYLGDSGGAPRQRFRAGEQREDWRNAVAHVRSRDDVDAARIALWGFSFSGGHVATLLADGIDVAAALLLCPFSDGVPRVLASPPKTVAWLLPRALADMAGRHVTVPVTGQPGERAAMNLPGEADGFAATVRPDSRWRNEISPGLFATVAAFRPVARASRIGVPTWVGRCADDVSADGKAIGKLADRAPRAELHDYPGDHFAPFHGELPTRIAADQVAFLRRTILA</sequence>
<dbReference type="Proteomes" id="UP001277761">
    <property type="component" value="Unassembled WGS sequence"/>
</dbReference>